<protein>
    <submittedName>
        <fullName evidence="3">Uncharacterized protein</fullName>
    </submittedName>
</protein>
<dbReference type="EMBL" id="KN847041">
    <property type="protein sequence ID" value="KIW32969.1"/>
    <property type="molecule type" value="Genomic_DNA"/>
</dbReference>
<accession>A0A0D2DBB4</accession>
<dbReference type="AlphaFoldDB" id="A0A0D2DBB4"/>
<dbReference type="VEuPathDB" id="FungiDB:PV07_04476"/>
<name>A0A0D2DBB4_9EURO</name>
<feature type="compositionally biased region" description="Polar residues" evidence="1">
    <location>
        <begin position="166"/>
        <end position="180"/>
    </location>
</feature>
<feature type="region of interest" description="Disordered" evidence="1">
    <location>
        <begin position="127"/>
        <end position="180"/>
    </location>
</feature>
<reference evidence="3 4" key="1">
    <citation type="submission" date="2015-01" db="EMBL/GenBank/DDBJ databases">
        <title>The Genome Sequence of Cladophialophora immunda CBS83496.</title>
        <authorList>
            <consortium name="The Broad Institute Genomics Platform"/>
            <person name="Cuomo C."/>
            <person name="de Hoog S."/>
            <person name="Gorbushina A."/>
            <person name="Stielow B."/>
            <person name="Teixiera M."/>
            <person name="Abouelleil A."/>
            <person name="Chapman S.B."/>
            <person name="Priest M."/>
            <person name="Young S.K."/>
            <person name="Wortman J."/>
            <person name="Nusbaum C."/>
            <person name="Birren B."/>
        </authorList>
    </citation>
    <scope>NUCLEOTIDE SEQUENCE [LARGE SCALE GENOMIC DNA]</scope>
    <source>
        <strain evidence="3 4">CBS 83496</strain>
    </source>
</reference>
<dbReference type="Proteomes" id="UP000054466">
    <property type="component" value="Unassembled WGS sequence"/>
</dbReference>
<organism evidence="3 4">
    <name type="scientific">Cladophialophora immunda</name>
    <dbReference type="NCBI Taxonomy" id="569365"/>
    <lineage>
        <taxon>Eukaryota</taxon>
        <taxon>Fungi</taxon>
        <taxon>Dikarya</taxon>
        <taxon>Ascomycota</taxon>
        <taxon>Pezizomycotina</taxon>
        <taxon>Eurotiomycetes</taxon>
        <taxon>Chaetothyriomycetidae</taxon>
        <taxon>Chaetothyriales</taxon>
        <taxon>Herpotrichiellaceae</taxon>
        <taxon>Cladophialophora</taxon>
    </lineage>
</organism>
<keyword evidence="4" id="KW-1185">Reference proteome</keyword>
<evidence type="ECO:0000256" key="1">
    <source>
        <dbReference type="SAM" id="MobiDB-lite"/>
    </source>
</evidence>
<feature type="transmembrane region" description="Helical" evidence="2">
    <location>
        <begin position="47"/>
        <end position="68"/>
    </location>
</feature>
<keyword evidence="2" id="KW-0472">Membrane</keyword>
<gene>
    <name evidence="3" type="ORF">PV07_04476</name>
</gene>
<evidence type="ECO:0000313" key="4">
    <source>
        <dbReference type="Proteomes" id="UP000054466"/>
    </source>
</evidence>
<keyword evidence="2" id="KW-0812">Transmembrane</keyword>
<keyword evidence="2" id="KW-1133">Transmembrane helix</keyword>
<feature type="compositionally biased region" description="Basic and acidic residues" evidence="1">
    <location>
        <begin position="146"/>
        <end position="158"/>
    </location>
</feature>
<dbReference type="HOGENOM" id="CLU_1161020_0_0_1"/>
<evidence type="ECO:0000256" key="2">
    <source>
        <dbReference type="SAM" id="Phobius"/>
    </source>
</evidence>
<dbReference type="RefSeq" id="XP_016253185.1">
    <property type="nucleotide sequence ID" value="XM_016391283.1"/>
</dbReference>
<evidence type="ECO:0000313" key="3">
    <source>
        <dbReference type="EMBL" id="KIW32969.1"/>
    </source>
</evidence>
<sequence>MRRRMVWVLSIWKAKITRYISPSVPVFGFWGAIFSFFSHAFRLWEKLWVLALFFSDAPRNVSLFYYIFFSRRHAFFWGFLFQGPFSWDWEGGGLGKEGCFRVNGWKYWGLRFDLDLDLDEDLNPGCGISTRPKKPSHQGQGKQIRKGGEGYNFKREDQGGQGGQQKSTQNTRYTRATSGRLTGEHGNEGYGFFFYVYTHMTALCWVLGCGWWKDMVDGWILQPVLIMGVTESLSEQASK</sequence>
<feature type="transmembrane region" description="Helical" evidence="2">
    <location>
        <begin position="20"/>
        <end position="41"/>
    </location>
</feature>
<proteinExistence type="predicted"/>
<dbReference type="GeneID" id="27343670"/>